<evidence type="ECO:0000313" key="1">
    <source>
        <dbReference type="EMBL" id="MBR7839502.1"/>
    </source>
</evidence>
<gene>
    <name evidence="1" type="ORF">KDL01_39970</name>
</gene>
<evidence type="ECO:0000313" key="2">
    <source>
        <dbReference type="Proteomes" id="UP000675781"/>
    </source>
</evidence>
<accession>A0A941IUR4</accession>
<proteinExistence type="predicted"/>
<sequence>MVLDLAFPVVNGLVMVDRVSPVSGGRLMWIRASCRALPVVDGGVVV</sequence>
<reference evidence="1" key="1">
    <citation type="submission" date="2021-04" db="EMBL/GenBank/DDBJ databases">
        <title>Genome based classification of Actinospica acidithermotolerans sp. nov., an actinobacterium isolated from an Indonesian hot spring.</title>
        <authorList>
            <person name="Kusuma A.B."/>
            <person name="Putra K.E."/>
            <person name="Nafisah S."/>
            <person name="Loh J."/>
            <person name="Nouioui I."/>
            <person name="Goodfellow M."/>
        </authorList>
    </citation>
    <scope>NUCLEOTIDE SEQUENCE</scope>
    <source>
        <strain evidence="1">CSCA 57</strain>
    </source>
</reference>
<dbReference type="RefSeq" id="WP_212533933.1">
    <property type="nucleotide sequence ID" value="NZ_JAGSOG010000466.1"/>
</dbReference>
<dbReference type="Proteomes" id="UP000675781">
    <property type="component" value="Unassembled WGS sequence"/>
</dbReference>
<dbReference type="AlphaFoldDB" id="A0A941IUR4"/>
<keyword evidence="2" id="KW-1185">Reference proteome</keyword>
<protein>
    <submittedName>
        <fullName evidence="1">Uncharacterized protein</fullName>
    </submittedName>
</protein>
<dbReference type="EMBL" id="JAGSOG010000466">
    <property type="protein sequence ID" value="MBR7839502.1"/>
    <property type="molecule type" value="Genomic_DNA"/>
</dbReference>
<name>A0A941IUR4_9ACTN</name>
<organism evidence="1 2">
    <name type="scientific">Actinospica durhamensis</name>
    <dbReference type="NCBI Taxonomy" id="1508375"/>
    <lineage>
        <taxon>Bacteria</taxon>
        <taxon>Bacillati</taxon>
        <taxon>Actinomycetota</taxon>
        <taxon>Actinomycetes</taxon>
        <taxon>Catenulisporales</taxon>
        <taxon>Actinospicaceae</taxon>
        <taxon>Actinospica</taxon>
    </lineage>
</organism>
<comment type="caution">
    <text evidence="1">The sequence shown here is derived from an EMBL/GenBank/DDBJ whole genome shotgun (WGS) entry which is preliminary data.</text>
</comment>